<feature type="transmembrane region" description="Helical" evidence="1">
    <location>
        <begin position="5"/>
        <end position="26"/>
    </location>
</feature>
<keyword evidence="1" id="KW-1133">Transmembrane helix</keyword>
<dbReference type="EMBL" id="BARV01010288">
    <property type="protein sequence ID" value="GAI10411.1"/>
    <property type="molecule type" value="Genomic_DNA"/>
</dbReference>
<evidence type="ECO:0000313" key="2">
    <source>
        <dbReference type="EMBL" id="GAI10411.1"/>
    </source>
</evidence>
<feature type="non-terminal residue" evidence="2">
    <location>
        <position position="177"/>
    </location>
</feature>
<keyword evidence="1" id="KW-0472">Membrane</keyword>
<reference evidence="2" key="1">
    <citation type="journal article" date="2014" name="Front. Microbiol.">
        <title>High frequency of phylogenetically diverse reductive dehalogenase-homologous genes in deep subseafloor sedimentary metagenomes.</title>
        <authorList>
            <person name="Kawai M."/>
            <person name="Futagami T."/>
            <person name="Toyoda A."/>
            <person name="Takaki Y."/>
            <person name="Nishi S."/>
            <person name="Hori S."/>
            <person name="Arai W."/>
            <person name="Tsubouchi T."/>
            <person name="Morono Y."/>
            <person name="Uchiyama I."/>
            <person name="Ito T."/>
            <person name="Fujiyama A."/>
            <person name="Inagaki F."/>
            <person name="Takami H."/>
        </authorList>
    </citation>
    <scope>NUCLEOTIDE SEQUENCE</scope>
    <source>
        <strain evidence="2">Expedition CK06-06</strain>
    </source>
</reference>
<proteinExistence type="predicted"/>
<name>X1LX82_9ZZZZ</name>
<keyword evidence="1" id="KW-0812">Transmembrane</keyword>
<gene>
    <name evidence="2" type="ORF">S06H3_19973</name>
</gene>
<comment type="caution">
    <text evidence="2">The sequence shown here is derived from an EMBL/GenBank/DDBJ whole genome shotgun (WGS) entry which is preliminary data.</text>
</comment>
<evidence type="ECO:0000256" key="1">
    <source>
        <dbReference type="SAM" id="Phobius"/>
    </source>
</evidence>
<dbReference type="AlphaFoldDB" id="X1LX82"/>
<protein>
    <submittedName>
        <fullName evidence="2">Uncharacterized protein</fullName>
    </submittedName>
</protein>
<organism evidence="2">
    <name type="scientific">marine sediment metagenome</name>
    <dbReference type="NCBI Taxonomy" id="412755"/>
    <lineage>
        <taxon>unclassified sequences</taxon>
        <taxon>metagenomes</taxon>
        <taxon>ecological metagenomes</taxon>
    </lineage>
</organism>
<accession>X1LX82</accession>
<sequence>MNKKLILLTGVLFVIGVGTLFFFQYFNQAEPSPRELSPITDEELRKIFAIARQHTGQKAIEMYGDFLKEDHLVNLVHIVKEPTGYWFSCRFGPAYQTANLNKYFPQQSVSMGQIKECNLDTAKAIDEAVRSSGKNCRVFIESENGNLSQLTDYYFFAITLREEEVTQEWIDRTQRIK</sequence>